<keyword evidence="5" id="KW-1185">Reference proteome</keyword>
<accession>R9NXX0</accession>
<gene>
    <name evidence="4" type="ORF">PHSY_001031</name>
</gene>
<dbReference type="eggNOG" id="ENOG502SFWK">
    <property type="taxonomic scope" value="Eukaryota"/>
</dbReference>
<dbReference type="EMBL" id="DF238776">
    <property type="protein sequence ID" value="GAC93466.1"/>
    <property type="molecule type" value="Genomic_DNA"/>
</dbReference>
<dbReference type="InterPro" id="IPR024764">
    <property type="entry name" value="TFIIIC_Znf"/>
</dbReference>
<evidence type="ECO:0000313" key="4">
    <source>
        <dbReference type="EMBL" id="GAC93466.1"/>
    </source>
</evidence>
<dbReference type="GO" id="GO:0006384">
    <property type="term" value="P:transcription initiation at RNA polymerase III promoter"/>
    <property type="evidence" value="ECO:0007669"/>
    <property type="project" value="InterPro"/>
</dbReference>
<dbReference type="PANTHER" id="PTHR15496:SF2">
    <property type="entry name" value="GENERAL TRANSCRIPTION FACTOR 3C POLYPEPTIDE 4"/>
    <property type="match status" value="1"/>
</dbReference>
<feature type="domain" description="Transcription factor IIIC 90kDa subunit N-terminal" evidence="2">
    <location>
        <begin position="42"/>
        <end position="264"/>
    </location>
</feature>
<reference evidence="5" key="1">
    <citation type="journal article" date="2013" name="Genome Announc.">
        <title>Draft genome sequence of the basidiomycetous yeast-like fungus Pseudozyma hubeiensis SY62, which produces an abundant amount of the biosurfactant mannosylerythritol lipids.</title>
        <authorList>
            <person name="Konishi M."/>
            <person name="Hatada Y."/>
            <person name="Horiuchi J."/>
        </authorList>
    </citation>
    <scope>NUCLEOTIDE SEQUENCE [LARGE SCALE GENOMIC DNA]</scope>
    <source>
        <strain evidence="5">SY62</strain>
    </source>
</reference>
<feature type="compositionally biased region" description="Polar residues" evidence="1">
    <location>
        <begin position="1"/>
        <end position="15"/>
    </location>
</feature>
<dbReference type="Proteomes" id="UP000014071">
    <property type="component" value="Unassembled WGS sequence"/>
</dbReference>
<dbReference type="InterPro" id="IPR024761">
    <property type="entry name" value="TFIIIC_delta_N"/>
</dbReference>
<dbReference type="STRING" id="1305764.R9NXX0"/>
<feature type="domain" description="Transcription factor IIIC putative zinc-finger" evidence="3">
    <location>
        <begin position="619"/>
        <end position="668"/>
    </location>
</feature>
<dbReference type="OrthoDB" id="6021743at2759"/>
<feature type="region of interest" description="Disordered" evidence="1">
    <location>
        <begin position="1"/>
        <end position="20"/>
    </location>
</feature>
<evidence type="ECO:0000259" key="2">
    <source>
        <dbReference type="Pfam" id="PF12657"/>
    </source>
</evidence>
<evidence type="ECO:0000259" key="3">
    <source>
        <dbReference type="Pfam" id="PF12660"/>
    </source>
</evidence>
<evidence type="ECO:0000313" key="5">
    <source>
        <dbReference type="Proteomes" id="UP000014071"/>
    </source>
</evidence>
<dbReference type="RefSeq" id="XP_012187053.1">
    <property type="nucleotide sequence ID" value="XM_012331663.1"/>
</dbReference>
<name>R9NXX0_PSEHS</name>
<evidence type="ECO:0000256" key="1">
    <source>
        <dbReference type="SAM" id="MobiDB-lite"/>
    </source>
</evidence>
<dbReference type="Pfam" id="PF12660">
    <property type="entry name" value="zf-TFIIIC"/>
    <property type="match status" value="1"/>
</dbReference>
<dbReference type="GO" id="GO:0004402">
    <property type="term" value="F:histone acetyltransferase activity"/>
    <property type="evidence" value="ECO:0007669"/>
    <property type="project" value="InterPro"/>
</dbReference>
<dbReference type="PANTHER" id="PTHR15496">
    <property type="entry name" value="GENERAL TRANSCRIPTION FACTOR 3C POLYPEPTIDE 4 FAMILY"/>
    <property type="match status" value="1"/>
</dbReference>
<proteinExistence type="predicted"/>
<sequence>MTKPSTSAQNGTAKQPSEARERIRACSIALSSGSSQLGNLEWSELGQALVVTDDAIVVLSPLTGLHPTLAGQSRTQDVECHPDWQDRFPHSVAQINVKTFLEHETSLRRRTLLESDHSSVDVRFLSVQWTSASWSKPGMGPSQSCLILATTSELDLFILGAPVNAWTGEWKLLHAISLDPIAASVQLNAIQLGDADKEVFSRSRALLRKKQLATEVICASWSKVHDPTASTQTLSSTGPQATYIVAGTRSGHIGVWRCAAISGHCTFMSATPVSSTAIEKLLVSPSMGENDANALAKIAFQDSDSVKLCDFFVIEGGASVRPSEGAPVSSDRCTITAWQWRQHQLIYSTIGRIHVYDVKTGQTTSYVLDTSTNSNSDPYSPTICISDCFDSRHSINVVRQDLREHRILSTQAEQSQSAPIHVPPIEPRRLSGYPPLTEVLQRKYDLHQAFLSYTPEPGSSLSAALTVGAIRTNERVAFLGYNVSESVCYQMEVIRCDNPDPESLVDEALQRVASGALPYPLARSILTMLYTCGQQKTFRDQLASTTENRWTALTAASEPENEQRRQSRTDQVSRQQQRQLLYLLSCRLEETSSGASSSLEALQKTHREAVLRDWLQSHSSPSAAIDERCAACESPLTLSSEGINADFGWARCQKGHVWPRCSCSMAKLDIIGHQSCAFYRVGDLLQPDVPTFGTAAFHARSRRDRFHDHPTLTLIALRSASCLIMDTYSNQQQQDIKMKFSATALVGSIAALLSCVQSAPLEKRAYVDGFDVCESPRVSQHPFVRYTF</sequence>
<protein>
    <recommendedName>
        <fullName evidence="6">Transcription factor IIIC 90kDa subunit N-terminal domain-containing protein</fullName>
    </recommendedName>
</protein>
<dbReference type="InterPro" id="IPR044230">
    <property type="entry name" value="GTF3C4"/>
</dbReference>
<dbReference type="GO" id="GO:0000127">
    <property type="term" value="C:transcription factor TFIIIC complex"/>
    <property type="evidence" value="ECO:0007669"/>
    <property type="project" value="InterPro"/>
</dbReference>
<dbReference type="GeneID" id="24106332"/>
<feature type="region of interest" description="Disordered" evidence="1">
    <location>
        <begin position="554"/>
        <end position="573"/>
    </location>
</feature>
<evidence type="ECO:0008006" key="6">
    <source>
        <dbReference type="Google" id="ProtNLM"/>
    </source>
</evidence>
<dbReference type="Pfam" id="PF12657">
    <property type="entry name" value="TFIIIC_delta"/>
    <property type="match status" value="1"/>
</dbReference>
<organism evidence="4 5">
    <name type="scientific">Pseudozyma hubeiensis (strain SY62)</name>
    <name type="common">Yeast</name>
    <dbReference type="NCBI Taxonomy" id="1305764"/>
    <lineage>
        <taxon>Eukaryota</taxon>
        <taxon>Fungi</taxon>
        <taxon>Dikarya</taxon>
        <taxon>Basidiomycota</taxon>
        <taxon>Ustilaginomycotina</taxon>
        <taxon>Ustilaginomycetes</taxon>
        <taxon>Ustilaginales</taxon>
        <taxon>Ustilaginaceae</taxon>
        <taxon>Pseudozyma</taxon>
    </lineage>
</organism>
<dbReference type="AlphaFoldDB" id="R9NXX0"/>
<dbReference type="HOGENOM" id="CLU_010810_0_0_1"/>